<sequence>MSSSVEAICRVLSATECGFITSRAYRAAKTRPASARALRDELLIEELKRIHAENYSVYGVRKMHHAMVRAGWEIGRDQVARLMKAAGVEGGSPWPQAGHHEAHW</sequence>
<dbReference type="Pfam" id="PF13276">
    <property type="entry name" value="HTH_21"/>
    <property type="match status" value="1"/>
</dbReference>
<evidence type="ECO:0000313" key="3">
    <source>
        <dbReference type="Proteomes" id="UP000297477"/>
    </source>
</evidence>
<accession>A0ABY2JZK4</accession>
<evidence type="ECO:0000259" key="1">
    <source>
        <dbReference type="Pfam" id="PF13276"/>
    </source>
</evidence>
<gene>
    <name evidence="2" type="ORF">E4A49_11825</name>
</gene>
<evidence type="ECO:0000313" key="2">
    <source>
        <dbReference type="EMBL" id="TFH97808.1"/>
    </source>
</evidence>
<reference evidence="2 3" key="1">
    <citation type="submission" date="2019-03" db="EMBL/GenBank/DDBJ databases">
        <title>Reclassification of Micrococcus aloeverae and Micrococcus yunnanensis as later heterotypic synonyms of Micrococcus luteus.</title>
        <authorList>
            <person name="Huang C.-H."/>
        </authorList>
    </citation>
    <scope>NUCLEOTIDE SEQUENCE [LARGE SCALE GENOMIC DNA]</scope>
    <source>
        <strain evidence="2 3">BCRC 12151</strain>
    </source>
</reference>
<feature type="domain" description="HTH-like" evidence="1">
    <location>
        <begin position="39"/>
        <end position="89"/>
    </location>
</feature>
<dbReference type="Proteomes" id="UP000297477">
    <property type="component" value="Unassembled WGS sequence"/>
</dbReference>
<protein>
    <recommendedName>
        <fullName evidence="1">HTH-like domain-containing protein</fullName>
    </recommendedName>
</protein>
<name>A0ABY2JZK4_9MICC</name>
<keyword evidence="3" id="KW-1185">Reference proteome</keyword>
<organism evidence="2 3">
    <name type="scientific">Micrococcus lylae</name>
    <dbReference type="NCBI Taxonomy" id="1273"/>
    <lineage>
        <taxon>Bacteria</taxon>
        <taxon>Bacillati</taxon>
        <taxon>Actinomycetota</taxon>
        <taxon>Actinomycetes</taxon>
        <taxon>Micrococcales</taxon>
        <taxon>Micrococcaceae</taxon>
        <taxon>Micrococcus</taxon>
    </lineage>
</organism>
<dbReference type="EMBL" id="SPKT01000056">
    <property type="protein sequence ID" value="TFH97808.1"/>
    <property type="molecule type" value="Genomic_DNA"/>
</dbReference>
<proteinExistence type="predicted"/>
<comment type="caution">
    <text evidence="2">The sequence shown here is derived from an EMBL/GenBank/DDBJ whole genome shotgun (WGS) entry which is preliminary data.</text>
</comment>
<dbReference type="InterPro" id="IPR025948">
    <property type="entry name" value="HTH-like_dom"/>
</dbReference>